<dbReference type="AlphaFoldDB" id="A0A0G0XKG3"/>
<sequence>MYDALDFNKNVHKIYEMSPSNKKHTCHALIVHCIDFRFQGAIRKLFNSLGLEHGHFDRLSVAGGAGNFKILEEHAPLSKKLHKPKLAILTIHEDCGAGAKKEDLREARQITKKSIPDTRCFYLKLNGHCEEVF</sequence>
<protein>
    <recommendedName>
        <fullName evidence="3">Carbonic anhydrase</fullName>
    </recommendedName>
</protein>
<evidence type="ECO:0008006" key="3">
    <source>
        <dbReference type="Google" id="ProtNLM"/>
    </source>
</evidence>
<organism evidence="1 2">
    <name type="scientific">Candidatus Yanofskybacteria bacterium GW2011_GWC2_41_9</name>
    <dbReference type="NCBI Taxonomy" id="1619029"/>
    <lineage>
        <taxon>Bacteria</taxon>
        <taxon>Candidatus Yanofskyibacteriota</taxon>
    </lineage>
</organism>
<evidence type="ECO:0000313" key="1">
    <source>
        <dbReference type="EMBL" id="KKS24927.1"/>
    </source>
</evidence>
<dbReference type="Proteomes" id="UP000033859">
    <property type="component" value="Unassembled WGS sequence"/>
</dbReference>
<evidence type="ECO:0000313" key="2">
    <source>
        <dbReference type="Proteomes" id="UP000033859"/>
    </source>
</evidence>
<accession>A0A0G0XKG3</accession>
<reference evidence="1 2" key="1">
    <citation type="journal article" date="2015" name="Nature">
        <title>rRNA introns, odd ribosomes, and small enigmatic genomes across a large radiation of phyla.</title>
        <authorList>
            <person name="Brown C.T."/>
            <person name="Hug L.A."/>
            <person name="Thomas B.C."/>
            <person name="Sharon I."/>
            <person name="Castelle C.J."/>
            <person name="Singh A."/>
            <person name="Wilkins M.J."/>
            <person name="Williams K.H."/>
            <person name="Banfield J.F."/>
        </authorList>
    </citation>
    <scope>NUCLEOTIDE SEQUENCE [LARGE SCALE GENOMIC DNA]</scope>
</reference>
<name>A0A0G0XKG3_9BACT</name>
<proteinExistence type="predicted"/>
<comment type="caution">
    <text evidence="1">The sequence shown here is derived from an EMBL/GenBank/DDBJ whole genome shotgun (WGS) entry which is preliminary data.</text>
</comment>
<dbReference type="EMBL" id="LCCE01000052">
    <property type="protein sequence ID" value="KKS24927.1"/>
    <property type="molecule type" value="Genomic_DNA"/>
</dbReference>
<gene>
    <name evidence="1" type="ORF">UU84_C0052G0004</name>
</gene>